<evidence type="ECO:0000256" key="1">
    <source>
        <dbReference type="SAM" id="MobiDB-lite"/>
    </source>
</evidence>
<organism evidence="2 3">
    <name type="scientific">Actinocatenispora comari</name>
    <dbReference type="NCBI Taxonomy" id="2807577"/>
    <lineage>
        <taxon>Bacteria</taxon>
        <taxon>Bacillati</taxon>
        <taxon>Actinomycetota</taxon>
        <taxon>Actinomycetes</taxon>
        <taxon>Micromonosporales</taxon>
        <taxon>Micromonosporaceae</taxon>
        <taxon>Actinocatenispora</taxon>
    </lineage>
</organism>
<protein>
    <submittedName>
        <fullName evidence="2">Uncharacterized protein</fullName>
    </submittedName>
</protein>
<accession>A0A8J4AC95</accession>
<gene>
    <name evidence="2" type="ORF">NUM_13270</name>
</gene>
<dbReference type="AlphaFoldDB" id="A0A8J4AC95"/>
<feature type="region of interest" description="Disordered" evidence="1">
    <location>
        <begin position="243"/>
        <end position="262"/>
    </location>
</feature>
<keyword evidence="3" id="KW-1185">Reference proteome</keyword>
<comment type="caution">
    <text evidence="2">The sequence shown here is derived from an EMBL/GenBank/DDBJ whole genome shotgun (WGS) entry which is preliminary data.</text>
</comment>
<reference evidence="3" key="1">
    <citation type="journal article" date="2021" name="Int. J. Syst. Evol. Microbiol.">
        <title>Actinocatenispora comari sp. nov., an endophytic actinomycete isolated from aerial parts of Comarum salesowianum.</title>
        <authorList>
            <person name="Oyunbileg N."/>
            <person name="Iizaka Y."/>
            <person name="Hamada M."/>
            <person name="Davaapurev B.O."/>
            <person name="Fukumoto A."/>
            <person name="Tsetseg B."/>
            <person name="Kato F."/>
            <person name="Tamura T."/>
            <person name="Batkhuu J."/>
            <person name="Anzai Y."/>
        </authorList>
    </citation>
    <scope>NUCLEOTIDE SEQUENCE [LARGE SCALE GENOMIC DNA]</scope>
    <source>
        <strain evidence="3">NUM-2625</strain>
    </source>
</reference>
<sequence>MPANAARRCPSAPPEGAPKQTVTGHPSPARRSPTGRIAIAVSLAATLLLAGCSTNGTYHFRGRSVLVNDLAAQLDHGQLRSYTAHYRLADGGNAVLVQQGSPHRLSYTFFSGSDFSGRYVRLVTHVIRCTTARCTVTDRPSTDRAQPPDAGALAAASDDRFVTTEQILGLVRTAAEQRASTIDSQRRTIGGQPVRCLEVTGVKAPFTACLTHSGAPALFRGTVEGRPIDLALTSYQPGVVGHPFGPRQDLPLVDQRATPAPN</sequence>
<evidence type="ECO:0000313" key="2">
    <source>
        <dbReference type="EMBL" id="GIL26073.1"/>
    </source>
</evidence>
<evidence type="ECO:0000313" key="3">
    <source>
        <dbReference type="Proteomes" id="UP000614996"/>
    </source>
</evidence>
<proteinExistence type="predicted"/>
<dbReference type="EMBL" id="BOPO01000018">
    <property type="protein sequence ID" value="GIL26073.1"/>
    <property type="molecule type" value="Genomic_DNA"/>
</dbReference>
<name>A0A8J4AC95_9ACTN</name>
<feature type="region of interest" description="Disordered" evidence="1">
    <location>
        <begin position="1"/>
        <end position="33"/>
    </location>
</feature>
<dbReference type="Proteomes" id="UP000614996">
    <property type="component" value="Unassembled WGS sequence"/>
</dbReference>